<feature type="transmembrane region" description="Helical" evidence="8">
    <location>
        <begin position="330"/>
        <end position="353"/>
    </location>
</feature>
<feature type="transmembrane region" description="Helical" evidence="8">
    <location>
        <begin position="513"/>
        <end position="536"/>
    </location>
</feature>
<dbReference type="GO" id="GO:0005886">
    <property type="term" value="C:plasma membrane"/>
    <property type="evidence" value="ECO:0007669"/>
    <property type="project" value="UniProtKB-SubCell"/>
</dbReference>
<keyword evidence="6 8" id="KW-1133">Transmembrane helix</keyword>
<dbReference type="STRING" id="1802613.A2V54_02870"/>
<comment type="caution">
    <text evidence="11">The sequence shown here is derived from an EMBL/GenBank/DDBJ whole genome shotgun (WGS) entry which is preliminary data.</text>
</comment>
<evidence type="ECO:0000256" key="3">
    <source>
        <dbReference type="ARBA" id="ARBA00022676"/>
    </source>
</evidence>
<dbReference type="InterPro" id="IPR007267">
    <property type="entry name" value="GtrA_DPMS_TM"/>
</dbReference>
<proteinExistence type="predicted"/>
<feature type="transmembrane region" description="Helical" evidence="8">
    <location>
        <begin position="203"/>
        <end position="223"/>
    </location>
</feature>
<dbReference type="InterPro" id="IPR038731">
    <property type="entry name" value="RgtA/B/C-like"/>
</dbReference>
<gene>
    <name evidence="11" type="ORF">A2V54_02870</name>
</gene>
<dbReference type="EMBL" id="MEUW01000024">
    <property type="protein sequence ID" value="OGC44263.1"/>
    <property type="molecule type" value="Genomic_DNA"/>
</dbReference>
<evidence type="ECO:0000256" key="2">
    <source>
        <dbReference type="ARBA" id="ARBA00022475"/>
    </source>
</evidence>
<feature type="transmembrane region" description="Helical" evidence="8">
    <location>
        <begin position="230"/>
        <end position="248"/>
    </location>
</feature>
<feature type="transmembrane region" description="Helical" evidence="8">
    <location>
        <begin position="461"/>
        <end position="481"/>
    </location>
</feature>
<dbReference type="AlphaFoldDB" id="A0A1F4UJ69"/>
<feature type="transmembrane region" description="Helical" evidence="8">
    <location>
        <begin position="98"/>
        <end position="115"/>
    </location>
</feature>
<feature type="non-terminal residue" evidence="11">
    <location>
        <position position="1"/>
    </location>
</feature>
<dbReference type="PANTHER" id="PTHR33908">
    <property type="entry name" value="MANNOSYLTRANSFERASE YKCB-RELATED"/>
    <property type="match status" value="1"/>
</dbReference>
<dbReference type="Pfam" id="PF04138">
    <property type="entry name" value="GtrA_DPMS_TM"/>
    <property type="match status" value="1"/>
</dbReference>
<evidence type="ECO:0000256" key="6">
    <source>
        <dbReference type="ARBA" id="ARBA00022989"/>
    </source>
</evidence>
<feature type="transmembrane region" description="Helical" evidence="8">
    <location>
        <begin position="57"/>
        <end position="77"/>
    </location>
</feature>
<evidence type="ECO:0000256" key="1">
    <source>
        <dbReference type="ARBA" id="ARBA00004651"/>
    </source>
</evidence>
<evidence type="ECO:0000256" key="4">
    <source>
        <dbReference type="ARBA" id="ARBA00022679"/>
    </source>
</evidence>
<keyword evidence="2" id="KW-1003">Cell membrane</keyword>
<evidence type="ECO:0000256" key="8">
    <source>
        <dbReference type="SAM" id="Phobius"/>
    </source>
</evidence>
<keyword evidence="4" id="KW-0808">Transferase</keyword>
<comment type="subcellular location">
    <subcellularLocation>
        <location evidence="1">Cell membrane</location>
        <topology evidence="1">Multi-pass membrane protein</topology>
    </subcellularLocation>
</comment>
<accession>A0A1F4UJ69</accession>
<dbReference type="InterPro" id="IPR050297">
    <property type="entry name" value="LipidA_mod_glycosyltrf_83"/>
</dbReference>
<dbReference type="PANTHER" id="PTHR33908:SF11">
    <property type="entry name" value="MEMBRANE PROTEIN"/>
    <property type="match status" value="1"/>
</dbReference>
<feature type="transmembrane region" description="Helical" evidence="8">
    <location>
        <begin position="391"/>
        <end position="415"/>
    </location>
</feature>
<evidence type="ECO:0000259" key="10">
    <source>
        <dbReference type="Pfam" id="PF13231"/>
    </source>
</evidence>
<keyword evidence="3" id="KW-0328">Glycosyltransferase</keyword>
<evidence type="ECO:0000256" key="7">
    <source>
        <dbReference type="ARBA" id="ARBA00023136"/>
    </source>
</evidence>
<protein>
    <submittedName>
        <fullName evidence="11">Uncharacterized protein</fullName>
    </submittedName>
</protein>
<evidence type="ECO:0000313" key="12">
    <source>
        <dbReference type="Proteomes" id="UP000176583"/>
    </source>
</evidence>
<dbReference type="Pfam" id="PF13231">
    <property type="entry name" value="PMT_2"/>
    <property type="match status" value="1"/>
</dbReference>
<dbReference type="Proteomes" id="UP000176583">
    <property type="component" value="Unassembled WGS sequence"/>
</dbReference>
<feature type="transmembrane region" description="Helical" evidence="8">
    <location>
        <begin position="435"/>
        <end position="454"/>
    </location>
</feature>
<evidence type="ECO:0000259" key="9">
    <source>
        <dbReference type="Pfam" id="PF04138"/>
    </source>
</evidence>
<feature type="transmembrane region" description="Helical" evidence="8">
    <location>
        <begin position="254"/>
        <end position="273"/>
    </location>
</feature>
<feature type="transmembrane region" description="Helical" evidence="8">
    <location>
        <begin position="487"/>
        <end position="506"/>
    </location>
</feature>
<feature type="domain" description="GtrA/DPMS transmembrane" evidence="9">
    <location>
        <begin position="1"/>
        <end position="84"/>
    </location>
</feature>
<feature type="transmembrane region" description="Helical" evidence="8">
    <location>
        <begin position="29"/>
        <end position="51"/>
    </location>
</feature>
<keyword evidence="7 8" id="KW-0472">Membrane</keyword>
<sequence>NSLWTFRDEVSRGGELGSGFFDFGRLGRFFATSLVGLGVNTLFFSLAMQAFASLPEFQSRILSLAAATAASLVWNFVVNLKWTFKAGKSSRIEVWDKVALGVVLLTFLVAGFSAATDSVTIDEIPHISAGYSYLTSHKMLLNLEHPPLAKILSAIPLTTLNLSTPSPDAVAEEVKSGGLPSWMIQWKWGYQFVFNQEISPGTIVFLARIPMVFLLVLTAWFVYLLGKEIFGSRAGLVALLLFSFSPNFLAHGRIVTTDVGATFGFVSTLYFLYRYLMKGRKRRDLIWTGIFLGIANLLKFSCLLLYPIIGILAFLVFVKSRNLWPAFKEALKVSAPVFLLGFLVTILGYYLIFPKDVCCRDSRLDSLLLSDYHQYVGEAVSIADSLGARPILNYLIGVGSVAMRVSFGNSTFVLGNVSDSAWVYFFPLSFIFKEPLPIVLGSLLALWFVLDAFLKKRSRIPVLLLVVPILIYSLSAVLSKFNLGIRHILPALPFLYILIGGAAAYLMSRFRRAVWVTVPLILWLVFGTLLSFPNYLAYFNEIRPLIGLEKYEIFVDSNLDWGQNLIRLDDFVKKNGIKKIKVSYWFDADPTKAYVPQSLEWGDGFDESVEWYAVGVSGFQFSKGQQGDPFLFLRSKEPVKIVGDGILVYRVTK</sequence>
<organism evidence="11 12">
    <name type="scientific">candidate division WWE3 bacterium RBG_19FT_COMBO_53_11</name>
    <dbReference type="NCBI Taxonomy" id="1802613"/>
    <lineage>
        <taxon>Bacteria</taxon>
        <taxon>Katanobacteria</taxon>
    </lineage>
</organism>
<feature type="domain" description="Glycosyltransferase RgtA/B/C/D-like" evidence="10">
    <location>
        <begin position="207"/>
        <end position="326"/>
    </location>
</feature>
<feature type="transmembrane region" description="Helical" evidence="8">
    <location>
        <begin position="285"/>
        <end position="318"/>
    </location>
</feature>
<keyword evidence="5 8" id="KW-0812">Transmembrane</keyword>
<evidence type="ECO:0000256" key="5">
    <source>
        <dbReference type="ARBA" id="ARBA00022692"/>
    </source>
</evidence>
<reference evidence="11 12" key="1">
    <citation type="journal article" date="2016" name="Nat. Commun.">
        <title>Thousands of microbial genomes shed light on interconnected biogeochemical processes in an aquifer system.</title>
        <authorList>
            <person name="Anantharaman K."/>
            <person name="Brown C.T."/>
            <person name="Hug L.A."/>
            <person name="Sharon I."/>
            <person name="Castelle C.J."/>
            <person name="Probst A.J."/>
            <person name="Thomas B.C."/>
            <person name="Singh A."/>
            <person name="Wilkins M.J."/>
            <person name="Karaoz U."/>
            <person name="Brodie E.L."/>
            <person name="Williams K.H."/>
            <person name="Hubbard S.S."/>
            <person name="Banfield J.F."/>
        </authorList>
    </citation>
    <scope>NUCLEOTIDE SEQUENCE [LARGE SCALE GENOMIC DNA]</scope>
</reference>
<dbReference type="GO" id="GO:0009103">
    <property type="term" value="P:lipopolysaccharide biosynthetic process"/>
    <property type="evidence" value="ECO:0007669"/>
    <property type="project" value="UniProtKB-ARBA"/>
</dbReference>
<name>A0A1F4UJ69_UNCKA</name>
<dbReference type="GO" id="GO:0016763">
    <property type="term" value="F:pentosyltransferase activity"/>
    <property type="evidence" value="ECO:0007669"/>
    <property type="project" value="TreeGrafter"/>
</dbReference>
<evidence type="ECO:0000313" key="11">
    <source>
        <dbReference type="EMBL" id="OGC44263.1"/>
    </source>
</evidence>